<dbReference type="Pfam" id="PF09990">
    <property type="entry name" value="DUF2231"/>
    <property type="match status" value="1"/>
</dbReference>
<accession>A0ABW5M223</accession>
<evidence type="ECO:0000259" key="3">
    <source>
        <dbReference type="Pfam" id="PF09990"/>
    </source>
</evidence>
<feature type="domain" description="DUF2231" evidence="3">
    <location>
        <begin position="9"/>
        <end position="143"/>
    </location>
</feature>
<evidence type="ECO:0000313" key="5">
    <source>
        <dbReference type="Proteomes" id="UP001597469"/>
    </source>
</evidence>
<organism evidence="4 5">
    <name type="scientific">Spirosoma soli</name>
    <dbReference type="NCBI Taxonomy" id="1770529"/>
    <lineage>
        <taxon>Bacteria</taxon>
        <taxon>Pseudomonadati</taxon>
        <taxon>Bacteroidota</taxon>
        <taxon>Cytophagia</taxon>
        <taxon>Cytophagales</taxon>
        <taxon>Cytophagaceae</taxon>
        <taxon>Spirosoma</taxon>
    </lineage>
</organism>
<feature type="transmembrane region" description="Helical" evidence="2">
    <location>
        <begin position="47"/>
        <end position="70"/>
    </location>
</feature>
<gene>
    <name evidence="4" type="ORF">ACFSUS_10665</name>
</gene>
<dbReference type="Proteomes" id="UP001597469">
    <property type="component" value="Unassembled WGS sequence"/>
</dbReference>
<feature type="transmembrane region" description="Helical" evidence="2">
    <location>
        <begin position="12"/>
        <end position="35"/>
    </location>
</feature>
<proteinExistence type="predicted"/>
<feature type="region of interest" description="Disordered" evidence="1">
    <location>
        <begin position="155"/>
        <end position="180"/>
    </location>
</feature>
<feature type="transmembrane region" description="Helical" evidence="2">
    <location>
        <begin position="113"/>
        <end position="132"/>
    </location>
</feature>
<feature type="transmembrane region" description="Helical" evidence="2">
    <location>
        <begin position="82"/>
        <end position="101"/>
    </location>
</feature>
<name>A0ABW5M223_9BACT</name>
<evidence type="ECO:0000313" key="4">
    <source>
        <dbReference type="EMBL" id="MFD2571098.1"/>
    </source>
</evidence>
<dbReference type="InterPro" id="IPR019251">
    <property type="entry name" value="DUF2231_TM"/>
</dbReference>
<evidence type="ECO:0000256" key="1">
    <source>
        <dbReference type="SAM" id="MobiDB-lite"/>
    </source>
</evidence>
<comment type="caution">
    <text evidence="4">The sequence shown here is derived from an EMBL/GenBank/DDBJ whole genome shotgun (WGS) entry which is preliminary data.</text>
</comment>
<sequence length="180" mass="19143">MESRAKLAGHAAHPIMIVFPLGLLSTAVIFDVVYLLTDNSTFALVSYWMIVAGLLGGLVAAVPGWIDWFAIPSGTRAKRVGLVHGLGNVIVLILFAVSWLFRRDEAGYVPSSVAIGLSFIAFLIAGLTGWLGSELVERLSVGVYNGAHLNSPNTLSGRPATDVDGQGGRIVDTHGRERFA</sequence>
<reference evidence="5" key="1">
    <citation type="journal article" date="2019" name="Int. J. Syst. Evol. Microbiol.">
        <title>The Global Catalogue of Microorganisms (GCM) 10K type strain sequencing project: providing services to taxonomists for standard genome sequencing and annotation.</title>
        <authorList>
            <consortium name="The Broad Institute Genomics Platform"/>
            <consortium name="The Broad Institute Genome Sequencing Center for Infectious Disease"/>
            <person name="Wu L."/>
            <person name="Ma J."/>
        </authorList>
    </citation>
    <scope>NUCLEOTIDE SEQUENCE [LARGE SCALE GENOMIC DNA]</scope>
    <source>
        <strain evidence="5">KCTC 42805</strain>
    </source>
</reference>
<protein>
    <submittedName>
        <fullName evidence="4">DUF2231 domain-containing protein</fullName>
    </submittedName>
</protein>
<feature type="compositionally biased region" description="Basic and acidic residues" evidence="1">
    <location>
        <begin position="171"/>
        <end position="180"/>
    </location>
</feature>
<dbReference type="EMBL" id="JBHULN010000005">
    <property type="protein sequence ID" value="MFD2571098.1"/>
    <property type="molecule type" value="Genomic_DNA"/>
</dbReference>
<keyword evidence="2" id="KW-0472">Membrane</keyword>
<keyword evidence="2" id="KW-0812">Transmembrane</keyword>
<dbReference type="RefSeq" id="WP_381522332.1">
    <property type="nucleotide sequence ID" value="NZ_JBHULN010000005.1"/>
</dbReference>
<evidence type="ECO:0000256" key="2">
    <source>
        <dbReference type="SAM" id="Phobius"/>
    </source>
</evidence>
<keyword evidence="5" id="KW-1185">Reference proteome</keyword>
<keyword evidence="2" id="KW-1133">Transmembrane helix</keyword>